<dbReference type="Proteomes" id="UP000594262">
    <property type="component" value="Unplaced"/>
</dbReference>
<dbReference type="AlphaFoldDB" id="A0A7M5WWL6"/>
<reference evidence="1" key="1">
    <citation type="submission" date="2021-01" db="UniProtKB">
        <authorList>
            <consortium name="EnsemblMetazoa"/>
        </authorList>
    </citation>
    <scope>IDENTIFICATION</scope>
</reference>
<name>A0A7M5WWL6_9CNID</name>
<keyword evidence="2" id="KW-1185">Reference proteome</keyword>
<organism evidence="1 2">
    <name type="scientific">Clytia hemisphaerica</name>
    <dbReference type="NCBI Taxonomy" id="252671"/>
    <lineage>
        <taxon>Eukaryota</taxon>
        <taxon>Metazoa</taxon>
        <taxon>Cnidaria</taxon>
        <taxon>Hydrozoa</taxon>
        <taxon>Hydroidolina</taxon>
        <taxon>Leptothecata</taxon>
        <taxon>Obeliida</taxon>
        <taxon>Clytiidae</taxon>
        <taxon>Clytia</taxon>
    </lineage>
</organism>
<accession>A0A7M5WWL6</accession>
<evidence type="ECO:0000313" key="1">
    <source>
        <dbReference type="EnsemblMetazoa" id="CLYHEMP014286.1"/>
    </source>
</evidence>
<protein>
    <submittedName>
        <fullName evidence="1">Uncharacterized protein</fullName>
    </submittedName>
</protein>
<proteinExistence type="predicted"/>
<sequence length="200" mass="23187">MKKEVKKEAVSRKLNLLKTKSMAKCLSKYKVVYLRDGEEDAMVVRDVFSDTVDYRFGFKGRANAEVLINGVLSLLQKLEKPGEFVDKAMFDEIKALKLEPLDAENFQIMLSEDSEAEVVQIKHFLDEEKKNAIIMSLVKFEKSTPQLRLTNYHLGNFRGSVYMYDLEAINLLRYIVEKFDIEKYQTLFVNDADLVGDNFF</sequence>
<evidence type="ECO:0000313" key="2">
    <source>
        <dbReference type="Proteomes" id="UP000594262"/>
    </source>
</evidence>
<dbReference type="EnsemblMetazoa" id="CLYHEMT014286.1">
    <property type="protein sequence ID" value="CLYHEMP014286.1"/>
    <property type="gene ID" value="CLYHEMG014286"/>
</dbReference>